<comment type="caution">
    <text evidence="1">The sequence shown here is derived from an EMBL/GenBank/DDBJ whole genome shotgun (WGS) entry which is preliminary data.</text>
</comment>
<sequence length="79" mass="9389">MLFSKMHINEARPDFDVYLPNNRFRKSSLGHPSFLPYLSREKIEILERQCGGIPLKICLVEYRRISFFSFDNVELPVLR</sequence>
<reference evidence="1 2" key="1">
    <citation type="journal article" date="2022" name="DNA Res.">
        <title>Chromosomal-level genome assembly of the orchid tree Bauhinia variegata (Leguminosae; Cercidoideae) supports the allotetraploid origin hypothesis of Bauhinia.</title>
        <authorList>
            <person name="Zhong Y."/>
            <person name="Chen Y."/>
            <person name="Zheng D."/>
            <person name="Pang J."/>
            <person name="Liu Y."/>
            <person name="Luo S."/>
            <person name="Meng S."/>
            <person name="Qian L."/>
            <person name="Wei D."/>
            <person name="Dai S."/>
            <person name="Zhou R."/>
        </authorList>
    </citation>
    <scope>NUCLEOTIDE SEQUENCE [LARGE SCALE GENOMIC DNA]</scope>
    <source>
        <strain evidence="1">BV-YZ2020</strain>
    </source>
</reference>
<protein>
    <submittedName>
        <fullName evidence="1">Uncharacterized protein</fullName>
    </submittedName>
</protein>
<gene>
    <name evidence="1" type="ORF">L6164_034143</name>
</gene>
<dbReference type="Proteomes" id="UP000828941">
    <property type="component" value="Chromosome 13"/>
</dbReference>
<organism evidence="1 2">
    <name type="scientific">Bauhinia variegata</name>
    <name type="common">Purple orchid tree</name>
    <name type="synonym">Phanera variegata</name>
    <dbReference type="NCBI Taxonomy" id="167791"/>
    <lineage>
        <taxon>Eukaryota</taxon>
        <taxon>Viridiplantae</taxon>
        <taxon>Streptophyta</taxon>
        <taxon>Embryophyta</taxon>
        <taxon>Tracheophyta</taxon>
        <taxon>Spermatophyta</taxon>
        <taxon>Magnoliopsida</taxon>
        <taxon>eudicotyledons</taxon>
        <taxon>Gunneridae</taxon>
        <taxon>Pentapetalae</taxon>
        <taxon>rosids</taxon>
        <taxon>fabids</taxon>
        <taxon>Fabales</taxon>
        <taxon>Fabaceae</taxon>
        <taxon>Cercidoideae</taxon>
        <taxon>Cercideae</taxon>
        <taxon>Bauhiniinae</taxon>
        <taxon>Bauhinia</taxon>
    </lineage>
</organism>
<evidence type="ECO:0000313" key="2">
    <source>
        <dbReference type="Proteomes" id="UP000828941"/>
    </source>
</evidence>
<name>A0ACB9KTZ9_BAUVA</name>
<accession>A0ACB9KTZ9</accession>
<dbReference type="EMBL" id="CM039438">
    <property type="protein sequence ID" value="KAI4300809.1"/>
    <property type="molecule type" value="Genomic_DNA"/>
</dbReference>
<keyword evidence="2" id="KW-1185">Reference proteome</keyword>
<proteinExistence type="predicted"/>
<evidence type="ECO:0000313" key="1">
    <source>
        <dbReference type="EMBL" id="KAI4300809.1"/>
    </source>
</evidence>